<dbReference type="EMBL" id="RCNU01000024">
    <property type="protein sequence ID" value="RWQ91234.1"/>
    <property type="molecule type" value="Genomic_DNA"/>
</dbReference>
<feature type="signal peptide" evidence="1">
    <location>
        <begin position="1"/>
        <end position="25"/>
    </location>
</feature>
<dbReference type="GeneID" id="39595277"/>
<dbReference type="VEuPathDB" id="FungiDB:C8Q69DRAFT_193210"/>
<dbReference type="InterPro" id="IPR039535">
    <property type="entry name" value="ASST-like"/>
</dbReference>
<comment type="caution">
    <text evidence="2">The sequence shown here is derived from an EMBL/GenBank/DDBJ whole genome shotgun (WGS) entry which is preliminary data.</text>
</comment>
<dbReference type="RefSeq" id="XP_028480879.1">
    <property type="nucleotide sequence ID" value="XM_028626000.1"/>
</dbReference>
<keyword evidence="3" id="KW-1185">Reference proteome</keyword>
<keyword evidence="1" id="KW-0732">Signal</keyword>
<proteinExistence type="predicted"/>
<evidence type="ECO:0000313" key="2">
    <source>
        <dbReference type="EMBL" id="RWQ91234.1"/>
    </source>
</evidence>
<dbReference type="Pfam" id="PF14269">
    <property type="entry name" value="Arylsulfotran_2"/>
    <property type="match status" value="1"/>
</dbReference>
<dbReference type="InterPro" id="IPR053143">
    <property type="entry name" value="Arylsulfate_ST"/>
</dbReference>
<dbReference type="Proteomes" id="UP000283841">
    <property type="component" value="Unassembled WGS sequence"/>
</dbReference>
<dbReference type="PANTHER" id="PTHR35340">
    <property type="entry name" value="PQQ ENZYME REPEAT PROTEIN-RELATED"/>
    <property type="match status" value="1"/>
</dbReference>
<reference evidence="2 3" key="1">
    <citation type="journal article" date="2018" name="Front. Microbiol.">
        <title>Genomic and genetic insights into a cosmopolitan fungus, Paecilomyces variotii (Eurotiales).</title>
        <authorList>
            <person name="Urquhart A.S."/>
            <person name="Mondo S.J."/>
            <person name="Makela M.R."/>
            <person name="Hane J.K."/>
            <person name="Wiebenga A."/>
            <person name="He G."/>
            <person name="Mihaltcheva S."/>
            <person name="Pangilinan J."/>
            <person name="Lipzen A."/>
            <person name="Barry K."/>
            <person name="de Vries R.P."/>
            <person name="Grigoriev I.V."/>
            <person name="Idnurm A."/>
        </authorList>
    </citation>
    <scope>NUCLEOTIDE SEQUENCE [LARGE SCALE GENOMIC DNA]</scope>
    <source>
        <strain evidence="2 3">CBS 101075</strain>
    </source>
</reference>
<sequence>MMTGQLSIISLSILSIWFFSSHGKADTVSPWQYQTFKSATYQPPNMTIEKHGRTEPGFLFFDQTWAGTVDYAPLIMTDENELVWQGPMPAEDNTIFGLRPQTFEGKPVLTYWRGTGYGDPLGFGYGVIYLLDQSYEEIYRVTLEDSSFAVVENLTIPSWIDLHESKLTDRGSILVTAVNMTQYDLRSVGGEEDGWIADSLFYELDVKTSRVLYRWSALEHVDEIPLEGSLLPIDGLGNNRTYAWGAFHINSVDFFDDGAYLISSRYYCSIYRINRNGTVDWVLNGRSGGDFKLGPGVDFCYQHDARIRHTSEDAVIISMFNNANSPVENGTSPSTGLLLRLDLNTHEATLERKLLDSRDVIYSESQGNYQHLPGGHTLLGHGQIPKFKEYDANGSCVMTLQFGENNEVSSYRGFRLPWIGKPKTPPSVWACSSGNSTHIYMSWNGATELTGWNVYGGSNASHLQLVGSVPKKGFETTIVIGSVRYVQVEGKEGALMSRTSSVVPVNATC</sequence>
<name>A0A443HHE5_BYSSP</name>
<dbReference type="PANTHER" id="PTHR35340:SF6">
    <property type="entry name" value="ASST-DOMAIN-CONTAINING PROTEIN"/>
    <property type="match status" value="1"/>
</dbReference>
<accession>A0A443HHE5</accession>
<dbReference type="STRING" id="264951.A0A443HHE5"/>
<evidence type="ECO:0000256" key="1">
    <source>
        <dbReference type="SAM" id="SignalP"/>
    </source>
</evidence>
<evidence type="ECO:0000313" key="3">
    <source>
        <dbReference type="Proteomes" id="UP000283841"/>
    </source>
</evidence>
<protein>
    <submittedName>
        <fullName evidence="2">ASST-domain-containing protein</fullName>
    </submittedName>
</protein>
<organism evidence="2 3">
    <name type="scientific">Byssochlamys spectabilis</name>
    <name type="common">Paecilomyces variotii</name>
    <dbReference type="NCBI Taxonomy" id="264951"/>
    <lineage>
        <taxon>Eukaryota</taxon>
        <taxon>Fungi</taxon>
        <taxon>Dikarya</taxon>
        <taxon>Ascomycota</taxon>
        <taxon>Pezizomycotina</taxon>
        <taxon>Eurotiomycetes</taxon>
        <taxon>Eurotiomycetidae</taxon>
        <taxon>Eurotiales</taxon>
        <taxon>Thermoascaceae</taxon>
        <taxon>Paecilomyces</taxon>
    </lineage>
</organism>
<feature type="chain" id="PRO_5019036740" evidence="1">
    <location>
        <begin position="26"/>
        <end position="509"/>
    </location>
</feature>
<gene>
    <name evidence="2" type="ORF">C8Q69DRAFT_193210</name>
</gene>
<dbReference type="AlphaFoldDB" id="A0A443HHE5"/>